<protein>
    <submittedName>
        <fullName evidence="1">Uncharacterized protein</fullName>
    </submittedName>
</protein>
<evidence type="ECO:0000313" key="1">
    <source>
        <dbReference type="EMBL" id="KAG8433158.1"/>
    </source>
</evidence>
<gene>
    <name evidence="1" type="ORF">GDO86_017446</name>
</gene>
<dbReference type="Proteomes" id="UP000812440">
    <property type="component" value="Chromosome 9"/>
</dbReference>
<accession>A0A8T2IQH0</accession>
<organism evidence="1 2">
    <name type="scientific">Hymenochirus boettgeri</name>
    <name type="common">Congo dwarf clawed frog</name>
    <dbReference type="NCBI Taxonomy" id="247094"/>
    <lineage>
        <taxon>Eukaryota</taxon>
        <taxon>Metazoa</taxon>
        <taxon>Chordata</taxon>
        <taxon>Craniata</taxon>
        <taxon>Vertebrata</taxon>
        <taxon>Euteleostomi</taxon>
        <taxon>Amphibia</taxon>
        <taxon>Batrachia</taxon>
        <taxon>Anura</taxon>
        <taxon>Pipoidea</taxon>
        <taxon>Pipidae</taxon>
        <taxon>Pipinae</taxon>
        <taxon>Hymenochirus</taxon>
    </lineage>
</organism>
<dbReference type="AlphaFoldDB" id="A0A8T2IQH0"/>
<proteinExistence type="predicted"/>
<reference evidence="1" key="1">
    <citation type="thesis" date="2020" institute="ProQuest LLC" country="789 East Eisenhower Parkway, Ann Arbor, MI, USA">
        <title>Comparative Genomics and Chromosome Evolution.</title>
        <authorList>
            <person name="Mudd A.B."/>
        </authorList>
    </citation>
    <scope>NUCLEOTIDE SEQUENCE</scope>
    <source>
        <strain evidence="1">Female2</strain>
        <tissue evidence="1">Blood</tissue>
    </source>
</reference>
<keyword evidence="2" id="KW-1185">Reference proteome</keyword>
<comment type="caution">
    <text evidence="1">The sequence shown here is derived from an EMBL/GenBank/DDBJ whole genome shotgun (WGS) entry which is preliminary data.</text>
</comment>
<name>A0A8T2IQH0_9PIPI</name>
<sequence>MPFTLVHKEVPAYQYVFGISLGGRLTKSTFLPASKELISCLSHFILPMAMAYVKNPCICHKGIIQSVCSKACKLRCVLFVFLSKQWHYVKTAV</sequence>
<evidence type="ECO:0000313" key="2">
    <source>
        <dbReference type="Proteomes" id="UP000812440"/>
    </source>
</evidence>
<dbReference type="EMBL" id="JAACNH010000009">
    <property type="protein sequence ID" value="KAG8433158.1"/>
    <property type="molecule type" value="Genomic_DNA"/>
</dbReference>